<sequence length="94" mass="11164">MSFLIYILEISVMMIHHAITALHIEKFNYWIGLTTFVTDDSNVVDHLEVRQFDSIRTTMIRERCFRNCNHPVLKMSNCICSLWICVWESSFFNS</sequence>
<dbReference type="AlphaFoldDB" id="A0A1N7DI45"/>
<reference evidence="2" key="1">
    <citation type="submission" date="2017-01" db="EMBL/GenBank/DDBJ databases">
        <authorList>
            <person name="Varghese N."/>
            <person name="Submissions S."/>
        </authorList>
    </citation>
    <scope>NUCLEOTIDE SEQUENCE [LARGE SCALE GENOMIC DNA]</scope>
    <source>
        <strain evidence="2">CGMCC 1.7737</strain>
    </source>
</reference>
<protein>
    <submittedName>
        <fullName evidence="1">Uncharacterized protein</fullName>
    </submittedName>
</protein>
<gene>
    <name evidence="1" type="ORF">SAMN05421858_3636</name>
</gene>
<dbReference type="Proteomes" id="UP000186914">
    <property type="component" value="Unassembled WGS sequence"/>
</dbReference>
<evidence type="ECO:0000313" key="2">
    <source>
        <dbReference type="Proteomes" id="UP000186914"/>
    </source>
</evidence>
<dbReference type="EMBL" id="FTNO01000004">
    <property type="protein sequence ID" value="SIR75460.1"/>
    <property type="molecule type" value="Genomic_DNA"/>
</dbReference>
<name>A0A1N7DI45_9EURY</name>
<accession>A0A1N7DI45</accession>
<evidence type="ECO:0000313" key="1">
    <source>
        <dbReference type="EMBL" id="SIR75460.1"/>
    </source>
</evidence>
<keyword evidence="2" id="KW-1185">Reference proteome</keyword>
<proteinExistence type="predicted"/>
<organism evidence="1 2">
    <name type="scientific">Haladaptatus litoreus</name>
    <dbReference type="NCBI Taxonomy" id="553468"/>
    <lineage>
        <taxon>Archaea</taxon>
        <taxon>Methanobacteriati</taxon>
        <taxon>Methanobacteriota</taxon>
        <taxon>Stenosarchaea group</taxon>
        <taxon>Halobacteria</taxon>
        <taxon>Halobacteriales</taxon>
        <taxon>Haladaptataceae</taxon>
        <taxon>Haladaptatus</taxon>
    </lineage>
</organism>